<reference evidence="13" key="2">
    <citation type="submission" date="2025-09" db="UniProtKB">
        <authorList>
            <consortium name="Ensembl"/>
        </authorList>
    </citation>
    <scope>IDENTIFICATION</scope>
</reference>
<evidence type="ECO:0000256" key="3">
    <source>
        <dbReference type="ARBA" id="ARBA00022645"/>
    </source>
</evidence>
<dbReference type="GO" id="GO:0016485">
    <property type="term" value="P:protein processing"/>
    <property type="evidence" value="ECO:0007669"/>
    <property type="project" value="TreeGrafter"/>
</dbReference>
<dbReference type="Pfam" id="PF13620">
    <property type="entry name" value="CarboxypepD_reg"/>
    <property type="match status" value="1"/>
</dbReference>
<evidence type="ECO:0000256" key="2">
    <source>
        <dbReference type="ARBA" id="ARBA00005988"/>
    </source>
</evidence>
<dbReference type="GO" id="GO:0004181">
    <property type="term" value="F:metallocarboxypeptidase activity"/>
    <property type="evidence" value="ECO:0007669"/>
    <property type="project" value="InterPro"/>
</dbReference>
<feature type="chain" id="PRO_5017480097" evidence="11">
    <location>
        <begin position="21"/>
        <end position="443"/>
    </location>
</feature>
<dbReference type="PROSITE" id="PS00133">
    <property type="entry name" value="CARBOXYPEPT_ZN_2"/>
    <property type="match status" value="1"/>
</dbReference>
<dbReference type="Gene3D" id="2.60.40.1120">
    <property type="entry name" value="Carboxypeptidase-like, regulatory domain"/>
    <property type="match status" value="1"/>
</dbReference>
<organism evidence="13 14">
    <name type="scientific">Paramormyrops kingsleyae</name>
    <dbReference type="NCBI Taxonomy" id="1676925"/>
    <lineage>
        <taxon>Eukaryota</taxon>
        <taxon>Metazoa</taxon>
        <taxon>Chordata</taxon>
        <taxon>Craniata</taxon>
        <taxon>Vertebrata</taxon>
        <taxon>Euteleostomi</taxon>
        <taxon>Actinopterygii</taxon>
        <taxon>Neopterygii</taxon>
        <taxon>Teleostei</taxon>
        <taxon>Osteoglossocephala</taxon>
        <taxon>Osteoglossomorpha</taxon>
        <taxon>Osteoglossiformes</taxon>
        <taxon>Mormyridae</taxon>
        <taxon>Paramormyrops</taxon>
    </lineage>
</organism>
<dbReference type="PANTHER" id="PTHR11532">
    <property type="entry name" value="PROTEASE M14 CARBOXYPEPTIDASE"/>
    <property type="match status" value="1"/>
</dbReference>
<dbReference type="GO" id="GO:0005615">
    <property type="term" value="C:extracellular space"/>
    <property type="evidence" value="ECO:0007669"/>
    <property type="project" value="TreeGrafter"/>
</dbReference>
<sequence>MGRLWVLGLLFWASLWLIPGLQFRYHNTVEMEQYLKSVIDNYPSFTHLHSIGKSVEGRELWVLVLGKFPTEHKLGIPEFKYVANMHGNEVVGRVLLLQLIEHLTKNYLRDPSVTLLLNSSRIHILPSMNPDGFEAAVPGCLRTKGRYNKHRVDLNRNFPDAFSRGKEQMREPEVQAVMDWLRSEPFVLSANLHGGDMVASYPYDNSNKGIELQGGASITPDDDVFVYLARTYSFSHTLMHMGKPCTDSTGFQNGITNGYRWYRVSGGMQDYNYIWGQCFEVTLELSCCKYPSEKMLPGLWAENKAALLAYMQQIHLGVKGQVLDANRLPVANALVEVLGRKNQYPFRTNHNGEFYRLLLPGNYTLKVTAEGQAPVIETLSIPYGPDRFSALIHNFVLAGSRRDPDTAVPTDSGNAKESHFTPIHGACLLSRYLATFLICQELL</sequence>
<keyword evidence="11" id="KW-0732">Signal</keyword>
<dbReference type="GeneTree" id="ENSGT00940000158580"/>
<comment type="similarity">
    <text evidence="2 10">Belongs to the peptidase M14 family.</text>
</comment>
<keyword evidence="14" id="KW-1185">Reference proteome</keyword>
<keyword evidence="4" id="KW-0645">Protease</keyword>
<dbReference type="FunFam" id="3.40.630.10:FF:000020">
    <property type="entry name" value="Carboxypeptidase D"/>
    <property type="match status" value="1"/>
</dbReference>
<dbReference type="SUPFAM" id="SSF53187">
    <property type="entry name" value="Zn-dependent exopeptidases"/>
    <property type="match status" value="1"/>
</dbReference>
<dbReference type="InterPro" id="IPR057247">
    <property type="entry name" value="CARBOXYPEPT_ZN_2"/>
</dbReference>
<dbReference type="Ensembl" id="ENSPKIT00000023860.1">
    <property type="protein sequence ID" value="ENSPKIP00000042047.1"/>
    <property type="gene ID" value="ENSPKIG00000018823.1"/>
</dbReference>
<proteinExistence type="inferred from homology"/>
<dbReference type="CDD" id="cd11308">
    <property type="entry name" value="Peptidase_M14NE-CP-C_like"/>
    <property type="match status" value="1"/>
</dbReference>
<dbReference type="PROSITE" id="PS00132">
    <property type="entry name" value="CARBOXYPEPT_ZN_1"/>
    <property type="match status" value="1"/>
</dbReference>
<comment type="cofactor">
    <cofactor evidence="1">
        <name>Zn(2+)</name>
        <dbReference type="ChEBI" id="CHEBI:29105"/>
    </cofactor>
</comment>
<dbReference type="Gene3D" id="3.40.630.10">
    <property type="entry name" value="Zn peptidases"/>
    <property type="match status" value="1"/>
</dbReference>
<dbReference type="InterPro" id="IPR050753">
    <property type="entry name" value="Peptidase_M14_domain"/>
</dbReference>
<keyword evidence="5" id="KW-0479">Metal-binding</keyword>
<dbReference type="AlphaFoldDB" id="A0A3B3TFH1"/>
<evidence type="ECO:0000313" key="14">
    <source>
        <dbReference type="Proteomes" id="UP000261540"/>
    </source>
</evidence>
<keyword evidence="7" id="KW-0862">Zinc</keyword>
<evidence type="ECO:0000256" key="6">
    <source>
        <dbReference type="ARBA" id="ARBA00022801"/>
    </source>
</evidence>
<dbReference type="GO" id="GO:0006518">
    <property type="term" value="P:peptide metabolic process"/>
    <property type="evidence" value="ECO:0007669"/>
    <property type="project" value="TreeGrafter"/>
</dbReference>
<dbReference type="InterPro" id="IPR000834">
    <property type="entry name" value="Peptidase_M14"/>
</dbReference>
<dbReference type="PRINTS" id="PR00765">
    <property type="entry name" value="CRBOXYPTASEA"/>
</dbReference>
<feature type="signal peptide" evidence="11">
    <location>
        <begin position="1"/>
        <end position="20"/>
    </location>
</feature>
<evidence type="ECO:0000256" key="8">
    <source>
        <dbReference type="ARBA" id="ARBA00023049"/>
    </source>
</evidence>
<accession>A0A3B3TFH1</accession>
<dbReference type="GO" id="GO:0008270">
    <property type="term" value="F:zinc ion binding"/>
    <property type="evidence" value="ECO:0007669"/>
    <property type="project" value="InterPro"/>
</dbReference>
<gene>
    <name evidence="13" type="primary">CPM</name>
</gene>
<evidence type="ECO:0000256" key="11">
    <source>
        <dbReference type="SAM" id="SignalP"/>
    </source>
</evidence>
<dbReference type="Proteomes" id="UP000261540">
    <property type="component" value="Unplaced"/>
</dbReference>
<dbReference type="PANTHER" id="PTHR11532:SF84">
    <property type="entry name" value="CARBOXYPEPTIDASE M"/>
    <property type="match status" value="1"/>
</dbReference>
<feature type="active site" description="Proton donor/acceptor" evidence="10">
    <location>
        <position position="284"/>
    </location>
</feature>
<dbReference type="SMART" id="SM00631">
    <property type="entry name" value="Zn_pept"/>
    <property type="match status" value="1"/>
</dbReference>
<evidence type="ECO:0000256" key="7">
    <source>
        <dbReference type="ARBA" id="ARBA00022833"/>
    </source>
</evidence>
<dbReference type="SUPFAM" id="SSF49464">
    <property type="entry name" value="Carboxypeptidase regulatory domain-like"/>
    <property type="match status" value="1"/>
</dbReference>
<reference evidence="13" key="1">
    <citation type="submission" date="2025-08" db="UniProtKB">
        <authorList>
            <consortium name="Ensembl"/>
        </authorList>
    </citation>
    <scope>IDENTIFICATION</scope>
</reference>
<evidence type="ECO:0000256" key="1">
    <source>
        <dbReference type="ARBA" id="ARBA00001947"/>
    </source>
</evidence>
<keyword evidence="8" id="KW-0482">Metalloprotease</keyword>
<evidence type="ECO:0000256" key="5">
    <source>
        <dbReference type="ARBA" id="ARBA00022723"/>
    </source>
</evidence>
<keyword evidence="9" id="KW-0325">Glycoprotein</keyword>
<evidence type="ECO:0000313" key="13">
    <source>
        <dbReference type="Ensembl" id="ENSPKIP00000042047.1"/>
    </source>
</evidence>
<feature type="domain" description="Peptidase M14" evidence="12">
    <location>
        <begin position="24"/>
        <end position="314"/>
    </location>
</feature>
<dbReference type="InterPro" id="IPR008969">
    <property type="entry name" value="CarboxyPept-like_regulatory"/>
</dbReference>
<dbReference type="PROSITE" id="PS52035">
    <property type="entry name" value="PEPTIDASE_M14"/>
    <property type="match status" value="1"/>
</dbReference>
<name>A0A3B3TFH1_9TELE</name>
<protein>
    <submittedName>
        <fullName evidence="13">Carboxypeptidase M</fullName>
    </submittedName>
</protein>
<evidence type="ECO:0000259" key="12">
    <source>
        <dbReference type="PROSITE" id="PS52035"/>
    </source>
</evidence>
<dbReference type="InterPro" id="IPR057246">
    <property type="entry name" value="CARBOXYPEPT_ZN_1"/>
</dbReference>
<dbReference type="Pfam" id="PF00246">
    <property type="entry name" value="Peptidase_M14"/>
    <property type="match status" value="1"/>
</dbReference>
<dbReference type="STRING" id="1676925.ENSPKIP00000042047"/>
<evidence type="ECO:0000256" key="4">
    <source>
        <dbReference type="ARBA" id="ARBA00022670"/>
    </source>
</evidence>
<evidence type="ECO:0000256" key="9">
    <source>
        <dbReference type="ARBA" id="ARBA00023180"/>
    </source>
</evidence>
<keyword evidence="3" id="KW-0121">Carboxypeptidase</keyword>
<evidence type="ECO:0000256" key="10">
    <source>
        <dbReference type="PROSITE-ProRule" id="PRU01379"/>
    </source>
</evidence>
<keyword evidence="6" id="KW-0378">Hydrolase</keyword>